<proteinExistence type="predicted"/>
<sequence>MADTASSGEQEFSVHPELARMAAQGVDVAEVIALAGYIGVSAKEDVVRLHPELDDMSISIDIPKSDILAVRDAPAPTMPMGGVVVWLARTAEVTFRRTRTVSATAAQVRRFFDAGSVLEPNSTERAVDRLNIQMSPALRAKVPPVYIPPEQCAVCTSKNCSSHCLPPCQSQ</sequence>
<evidence type="ECO:0000313" key="2">
    <source>
        <dbReference type="Proteomes" id="UP000069620"/>
    </source>
</evidence>
<dbReference type="OrthoDB" id="9822568at2"/>
<reference evidence="2" key="1">
    <citation type="journal article" date="2016" name="Genome Announc.">
        <title>Draft Genome Sequences of Five Rapidly Growing Mycobacterium Species, M. thermoresistibile, M. fortuitum subsp. acetamidolyticum, M. canariasense, M. brisbanense, and M. novocastrense.</title>
        <authorList>
            <person name="Katahira K."/>
            <person name="Ogura Y."/>
            <person name="Gotoh Y."/>
            <person name="Hayashi T."/>
        </authorList>
    </citation>
    <scope>NUCLEOTIDE SEQUENCE [LARGE SCALE GENOMIC DNA]</scope>
    <source>
        <strain evidence="2">JCM15654</strain>
    </source>
</reference>
<dbReference type="RefSeq" id="WP_062830093.1">
    <property type="nucleotide sequence ID" value="NZ_BCSX01000035.1"/>
</dbReference>
<dbReference type="Proteomes" id="UP000069620">
    <property type="component" value="Unassembled WGS sequence"/>
</dbReference>
<comment type="caution">
    <text evidence="1">The sequence shown here is derived from an EMBL/GenBank/DDBJ whole genome shotgun (WGS) entry which is preliminary data.</text>
</comment>
<name>A0A100W1D8_9MYCO</name>
<reference evidence="2" key="2">
    <citation type="submission" date="2016-02" db="EMBL/GenBank/DDBJ databases">
        <title>Draft genome sequence of five rapidly growing Mycobacterium species.</title>
        <authorList>
            <person name="Katahira K."/>
            <person name="Gotou Y."/>
            <person name="Iida K."/>
            <person name="Ogura Y."/>
            <person name="Hayashi T."/>
        </authorList>
    </citation>
    <scope>NUCLEOTIDE SEQUENCE [LARGE SCALE GENOMIC DNA]</scope>
    <source>
        <strain evidence="2">JCM15654</strain>
    </source>
</reference>
<keyword evidence="2" id="KW-1185">Reference proteome</keyword>
<dbReference type="EMBL" id="BCSX01000035">
    <property type="protein sequence ID" value="GAS89771.1"/>
    <property type="molecule type" value="Genomic_DNA"/>
</dbReference>
<gene>
    <name evidence="1" type="ORF">RMCB_3867</name>
</gene>
<accession>A0A100W1D8</accession>
<dbReference type="AlphaFoldDB" id="A0A100W1D8"/>
<dbReference type="STRING" id="146020.RMCB_3867"/>
<protein>
    <submittedName>
        <fullName evidence="1">CzcA family heavy metal efflux pump</fullName>
    </submittedName>
</protein>
<organism evidence="1 2">
    <name type="scientific">Mycolicibacterium brisbanense</name>
    <dbReference type="NCBI Taxonomy" id="146020"/>
    <lineage>
        <taxon>Bacteria</taxon>
        <taxon>Bacillati</taxon>
        <taxon>Actinomycetota</taxon>
        <taxon>Actinomycetes</taxon>
        <taxon>Mycobacteriales</taxon>
        <taxon>Mycobacteriaceae</taxon>
        <taxon>Mycolicibacterium</taxon>
    </lineage>
</organism>
<evidence type="ECO:0000313" key="1">
    <source>
        <dbReference type="EMBL" id="GAS89771.1"/>
    </source>
</evidence>